<evidence type="ECO:0000256" key="5">
    <source>
        <dbReference type="ARBA" id="ARBA00022989"/>
    </source>
</evidence>
<evidence type="ECO:0000256" key="3">
    <source>
        <dbReference type="ARBA" id="ARBA00022475"/>
    </source>
</evidence>
<evidence type="ECO:0000256" key="4">
    <source>
        <dbReference type="ARBA" id="ARBA00022692"/>
    </source>
</evidence>
<evidence type="ECO:0000313" key="9">
    <source>
        <dbReference type="Proteomes" id="UP000676325"/>
    </source>
</evidence>
<evidence type="ECO:0000313" key="8">
    <source>
        <dbReference type="EMBL" id="MBR7829399.1"/>
    </source>
</evidence>
<keyword evidence="5 7" id="KW-1133">Transmembrane helix</keyword>
<proteinExistence type="predicted"/>
<dbReference type="Gene3D" id="1.20.1250.20">
    <property type="entry name" value="MFS general substrate transporter like domains"/>
    <property type="match status" value="1"/>
</dbReference>
<keyword evidence="3" id="KW-1003">Cell membrane</keyword>
<dbReference type="InterPro" id="IPR036259">
    <property type="entry name" value="MFS_trans_sf"/>
</dbReference>
<sequence>MLENTASRELAAGDSIGGRQLRVLWSAYAISSLGSAVSMGAIPLIAVLRLGESAGAVSLMTAFAFAATAVIALPLAPFVEQQPKQRVLRVTEALSFAALCSVIAAFAVGGLSYVQLCVVLMVVTVCSILYNSALTSLLKQAIAEHRQLGVNARLSTVDWTTSTVGPAIGGLLITVVGVVSSTTVDALSFAVAAVLLSSRFVGGQGAVETPASADGAPREKLLRRVAAGLRHTFAHRTLRGLYINAMVFAGAIRMTSPLLAVLMLDDLHLSAFEYGIALGAPCAAGLLGSVVAQRVTRRFGTHRVLAVVGALRGPCLLPLAFAPVGIPGLLTIVGAESLLLFLAGVFNPVMTSYRMRETPADLITRLATAWSASNKSITPLFIALGGWLATLLGVRDALLIAGVICLLSGIFLPWRHAD</sequence>
<dbReference type="PANTHER" id="PTHR23513">
    <property type="entry name" value="INTEGRAL MEMBRANE EFFLUX PROTEIN-RELATED"/>
    <property type="match status" value="1"/>
</dbReference>
<organism evidence="8 9">
    <name type="scientific">Actinospica acidithermotolerans</name>
    <dbReference type="NCBI Taxonomy" id="2828514"/>
    <lineage>
        <taxon>Bacteria</taxon>
        <taxon>Bacillati</taxon>
        <taxon>Actinomycetota</taxon>
        <taxon>Actinomycetes</taxon>
        <taxon>Catenulisporales</taxon>
        <taxon>Actinospicaceae</taxon>
        <taxon>Actinospica</taxon>
    </lineage>
</organism>
<evidence type="ECO:0000256" key="7">
    <source>
        <dbReference type="SAM" id="Phobius"/>
    </source>
</evidence>
<comment type="subcellular location">
    <subcellularLocation>
        <location evidence="1">Cell membrane</location>
        <topology evidence="1">Multi-pass membrane protein</topology>
    </subcellularLocation>
</comment>
<feature type="transmembrane region" description="Helical" evidence="7">
    <location>
        <begin position="397"/>
        <end position="414"/>
    </location>
</feature>
<gene>
    <name evidence="8" type="ORF">KDK95_24040</name>
</gene>
<keyword evidence="2" id="KW-0813">Transport</keyword>
<name>A0A941EKS5_9ACTN</name>
<evidence type="ECO:0000256" key="1">
    <source>
        <dbReference type="ARBA" id="ARBA00004651"/>
    </source>
</evidence>
<feature type="transmembrane region" description="Helical" evidence="7">
    <location>
        <begin position="113"/>
        <end position="130"/>
    </location>
</feature>
<feature type="transmembrane region" description="Helical" evidence="7">
    <location>
        <begin position="25"/>
        <end position="48"/>
    </location>
</feature>
<feature type="transmembrane region" description="Helical" evidence="7">
    <location>
        <begin position="304"/>
        <end position="322"/>
    </location>
</feature>
<keyword evidence="6 7" id="KW-0472">Membrane</keyword>
<feature type="transmembrane region" description="Helical" evidence="7">
    <location>
        <begin position="362"/>
        <end position="385"/>
    </location>
</feature>
<feature type="transmembrane region" description="Helical" evidence="7">
    <location>
        <begin position="328"/>
        <end position="350"/>
    </location>
</feature>
<dbReference type="SUPFAM" id="SSF103473">
    <property type="entry name" value="MFS general substrate transporter"/>
    <property type="match status" value="1"/>
</dbReference>
<dbReference type="InterPro" id="IPR010290">
    <property type="entry name" value="TM_effector"/>
</dbReference>
<feature type="transmembrane region" description="Helical" evidence="7">
    <location>
        <begin position="274"/>
        <end position="292"/>
    </location>
</feature>
<comment type="caution">
    <text evidence="8">The sequence shown here is derived from an EMBL/GenBank/DDBJ whole genome shotgun (WGS) entry which is preliminary data.</text>
</comment>
<dbReference type="Proteomes" id="UP000676325">
    <property type="component" value="Unassembled WGS sequence"/>
</dbReference>
<dbReference type="Pfam" id="PF05977">
    <property type="entry name" value="MFS_3"/>
    <property type="match status" value="1"/>
</dbReference>
<accession>A0A941EKS5</accession>
<dbReference type="GO" id="GO:0005886">
    <property type="term" value="C:plasma membrane"/>
    <property type="evidence" value="ECO:0007669"/>
    <property type="project" value="UniProtKB-SubCell"/>
</dbReference>
<protein>
    <submittedName>
        <fullName evidence="8">MFS transporter</fullName>
    </submittedName>
</protein>
<dbReference type="RefSeq" id="WP_212520533.1">
    <property type="nucleotide sequence ID" value="NZ_JAGSOH010000084.1"/>
</dbReference>
<evidence type="ECO:0000256" key="2">
    <source>
        <dbReference type="ARBA" id="ARBA00022448"/>
    </source>
</evidence>
<keyword evidence="4 7" id="KW-0812">Transmembrane</keyword>
<evidence type="ECO:0000256" key="6">
    <source>
        <dbReference type="ARBA" id="ARBA00023136"/>
    </source>
</evidence>
<dbReference type="EMBL" id="JAGSOH010000084">
    <property type="protein sequence ID" value="MBR7829399.1"/>
    <property type="molecule type" value="Genomic_DNA"/>
</dbReference>
<dbReference type="PANTHER" id="PTHR23513:SF6">
    <property type="entry name" value="MAJOR FACILITATOR SUPERFAMILY ASSOCIATED DOMAIN-CONTAINING PROTEIN"/>
    <property type="match status" value="1"/>
</dbReference>
<dbReference type="CDD" id="cd06173">
    <property type="entry name" value="MFS_MefA_like"/>
    <property type="match status" value="1"/>
</dbReference>
<reference evidence="8" key="1">
    <citation type="submission" date="2021-04" db="EMBL/GenBank/DDBJ databases">
        <title>Genome based classification of Actinospica acidithermotolerans sp. nov., an actinobacterium isolated from an Indonesian hot spring.</title>
        <authorList>
            <person name="Kusuma A.B."/>
            <person name="Putra K.E."/>
            <person name="Nafisah S."/>
            <person name="Loh J."/>
            <person name="Nouioui I."/>
            <person name="Goodfellow M."/>
        </authorList>
    </citation>
    <scope>NUCLEOTIDE SEQUENCE</scope>
    <source>
        <strain evidence="8">MGRD01-02</strain>
    </source>
</reference>
<feature type="transmembrane region" description="Helical" evidence="7">
    <location>
        <begin position="54"/>
        <end position="75"/>
    </location>
</feature>
<dbReference type="AlphaFoldDB" id="A0A941EKS5"/>
<keyword evidence="9" id="KW-1185">Reference proteome</keyword>
<feature type="transmembrane region" description="Helical" evidence="7">
    <location>
        <begin position="241"/>
        <end position="262"/>
    </location>
</feature>
<feature type="transmembrane region" description="Helical" evidence="7">
    <location>
        <begin position="87"/>
        <end position="107"/>
    </location>
</feature>